<keyword evidence="1" id="KW-0812">Transmembrane</keyword>
<evidence type="ECO:0000313" key="3">
    <source>
        <dbReference type="Proteomes" id="UP000094336"/>
    </source>
</evidence>
<keyword evidence="3" id="KW-1185">Reference proteome</keyword>
<dbReference type="RefSeq" id="XP_018982231.1">
    <property type="nucleotide sequence ID" value="XM_019126900.1"/>
</dbReference>
<reference evidence="3" key="1">
    <citation type="submission" date="2016-05" db="EMBL/GenBank/DDBJ databases">
        <title>Comparative genomics of biotechnologically important yeasts.</title>
        <authorList>
            <consortium name="DOE Joint Genome Institute"/>
            <person name="Riley R."/>
            <person name="Haridas S."/>
            <person name="Wolfe K.H."/>
            <person name="Lopes M.R."/>
            <person name="Hittinger C.T."/>
            <person name="Goker M."/>
            <person name="Salamov A."/>
            <person name="Wisecaver J."/>
            <person name="Long T.M."/>
            <person name="Aerts A.L."/>
            <person name="Barry K."/>
            <person name="Choi C."/>
            <person name="Clum A."/>
            <person name="Coughlan A.Y."/>
            <person name="Deshpande S."/>
            <person name="Douglass A.P."/>
            <person name="Hanson S.J."/>
            <person name="Klenk H.-P."/>
            <person name="Labutti K."/>
            <person name="Lapidus A."/>
            <person name="Lindquist E."/>
            <person name="Lipzen A."/>
            <person name="Meier-Kolthoff J.P."/>
            <person name="Ohm R.A."/>
            <person name="Otillar R.P."/>
            <person name="Pangilinan J."/>
            <person name="Peng Y."/>
            <person name="Rokas A."/>
            <person name="Rosa C.A."/>
            <person name="Scheuner C."/>
            <person name="Sibirny A.A."/>
            <person name="Slot J.C."/>
            <person name="Stielow J.B."/>
            <person name="Sun H."/>
            <person name="Kurtzman C.P."/>
            <person name="Blackwell M."/>
            <person name="Grigoriev I.V."/>
            <person name="Jeffries T.W."/>
        </authorList>
    </citation>
    <scope>NUCLEOTIDE SEQUENCE [LARGE SCALE GENOMIC DNA]</scope>
    <source>
        <strain evidence="3">NRRL Y-12698</strain>
    </source>
</reference>
<keyword evidence="1" id="KW-1133">Transmembrane helix</keyword>
<accession>A0A1E3QGR7</accession>
<keyword evidence="1" id="KW-0472">Membrane</keyword>
<dbReference type="AlphaFoldDB" id="A0A1E3QGR7"/>
<name>A0A1E3QGR7_9ASCO</name>
<evidence type="ECO:0000313" key="2">
    <source>
        <dbReference type="EMBL" id="ODQ76903.1"/>
    </source>
</evidence>
<dbReference type="GeneID" id="30144754"/>
<evidence type="ECO:0000256" key="1">
    <source>
        <dbReference type="SAM" id="Phobius"/>
    </source>
</evidence>
<sequence>MLRAASTLLIFRQICYYFGLTLAFFFFLRGLQQSNEKLRFATHCNTLNKNSHPFTSRRHLPRGVVHRLY</sequence>
<gene>
    <name evidence="2" type="ORF">BABINDRAFT_117800</name>
</gene>
<organism evidence="2 3">
    <name type="scientific">Babjeviella inositovora NRRL Y-12698</name>
    <dbReference type="NCBI Taxonomy" id="984486"/>
    <lineage>
        <taxon>Eukaryota</taxon>
        <taxon>Fungi</taxon>
        <taxon>Dikarya</taxon>
        <taxon>Ascomycota</taxon>
        <taxon>Saccharomycotina</taxon>
        <taxon>Pichiomycetes</taxon>
        <taxon>Serinales incertae sedis</taxon>
        <taxon>Babjeviella</taxon>
    </lineage>
</organism>
<proteinExistence type="predicted"/>
<dbReference type="EMBL" id="KV454451">
    <property type="protein sequence ID" value="ODQ76903.1"/>
    <property type="molecule type" value="Genomic_DNA"/>
</dbReference>
<feature type="transmembrane region" description="Helical" evidence="1">
    <location>
        <begin position="6"/>
        <end position="28"/>
    </location>
</feature>
<dbReference type="Proteomes" id="UP000094336">
    <property type="component" value="Unassembled WGS sequence"/>
</dbReference>
<protein>
    <submittedName>
        <fullName evidence="2">Uncharacterized protein</fullName>
    </submittedName>
</protein>